<dbReference type="SUPFAM" id="SSF50118">
    <property type="entry name" value="Cell growth inhibitor/plasmid maintenance toxic component"/>
    <property type="match status" value="1"/>
</dbReference>
<protein>
    <recommendedName>
        <fullName evidence="1">mRNA interferase</fullName>
        <ecNumber evidence="1">3.1.-.-</ecNumber>
    </recommendedName>
</protein>
<dbReference type="AlphaFoldDB" id="A0A444IUH4"/>
<dbReference type="Pfam" id="PF02452">
    <property type="entry name" value="PemK_toxin"/>
    <property type="match status" value="1"/>
</dbReference>
<name>A0A444IUH4_9BACT</name>
<dbReference type="EC" id="3.1.-.-" evidence="1"/>
<dbReference type="Gene3D" id="2.30.30.110">
    <property type="match status" value="1"/>
</dbReference>
<dbReference type="GO" id="GO:0016787">
    <property type="term" value="F:hydrolase activity"/>
    <property type="evidence" value="ECO:0007669"/>
    <property type="project" value="UniProtKB-KW"/>
</dbReference>
<dbReference type="EMBL" id="MTKQ01000315">
    <property type="protein sequence ID" value="RWX44539.1"/>
    <property type="molecule type" value="Genomic_DNA"/>
</dbReference>
<gene>
    <name evidence="2" type="ORF">VT99_13152</name>
</gene>
<comment type="similarity">
    <text evidence="1">Belongs to the PemK/MazF family.</text>
</comment>
<comment type="function">
    <text evidence="1">Toxic component of a type II toxin-antitoxin (TA) system.</text>
</comment>
<dbReference type="GO" id="GO:0003677">
    <property type="term" value="F:DNA binding"/>
    <property type="evidence" value="ECO:0007669"/>
    <property type="project" value="InterPro"/>
</dbReference>
<sequence length="114" mass="12542">MVIKRGQIWWAELPDPVGSGPGYRRPLLIIQSNDFNRSNINTVIAAVITSNLRLAEAPGNVVLTRKVSKLSKKSVVNVSQLITLDKVLCTEKIHALPSNVMTEIDNGIKLILNL</sequence>
<dbReference type="GO" id="GO:0006402">
    <property type="term" value="P:mRNA catabolic process"/>
    <property type="evidence" value="ECO:0007669"/>
    <property type="project" value="TreeGrafter"/>
</dbReference>
<dbReference type="PANTHER" id="PTHR33988">
    <property type="entry name" value="ENDORIBONUCLEASE MAZF-RELATED"/>
    <property type="match status" value="1"/>
</dbReference>
<dbReference type="PIRSF" id="PIRSF033490">
    <property type="entry name" value="MazF"/>
    <property type="match status" value="1"/>
</dbReference>
<accession>A0A444IUH4</accession>
<keyword evidence="1" id="KW-0540">Nuclease</keyword>
<keyword evidence="1" id="KW-0378">Hydrolase</keyword>
<organism evidence="2 3">
    <name type="scientific">Candidatus Electrothrix marina</name>
    <dbReference type="NCBI Taxonomy" id="1859130"/>
    <lineage>
        <taxon>Bacteria</taxon>
        <taxon>Pseudomonadati</taxon>
        <taxon>Thermodesulfobacteriota</taxon>
        <taxon>Desulfobulbia</taxon>
        <taxon>Desulfobulbales</taxon>
        <taxon>Desulfobulbaceae</taxon>
        <taxon>Candidatus Electrothrix</taxon>
    </lineage>
</organism>
<evidence type="ECO:0000256" key="1">
    <source>
        <dbReference type="PIRNR" id="PIRNR033490"/>
    </source>
</evidence>
<evidence type="ECO:0000313" key="2">
    <source>
        <dbReference type="EMBL" id="RWX44539.1"/>
    </source>
</evidence>
<comment type="caution">
    <text evidence="2">The sequence shown here is derived from an EMBL/GenBank/DDBJ whole genome shotgun (WGS) entry which is preliminary data.</text>
</comment>
<reference evidence="2 3" key="1">
    <citation type="submission" date="2017-01" db="EMBL/GenBank/DDBJ databases">
        <title>The cable genome- insights into the physiology and evolution of filamentous bacteria capable of sulfide oxidation via long distance electron transfer.</title>
        <authorList>
            <person name="Schreiber L."/>
            <person name="Bjerg J.T."/>
            <person name="Boggild A."/>
            <person name="Van De Vossenberg J."/>
            <person name="Meysman F."/>
            <person name="Nielsen L.P."/>
            <person name="Schramm A."/>
            <person name="Kjeldsen K.U."/>
        </authorList>
    </citation>
    <scope>NUCLEOTIDE SEQUENCE [LARGE SCALE GENOMIC DNA]</scope>
    <source>
        <strain evidence="2">A2</strain>
    </source>
</reference>
<dbReference type="InterPro" id="IPR011067">
    <property type="entry name" value="Plasmid_toxin/cell-grow_inhib"/>
</dbReference>
<dbReference type="PANTHER" id="PTHR33988:SF2">
    <property type="entry name" value="ENDORIBONUCLEASE MAZF"/>
    <property type="match status" value="1"/>
</dbReference>
<proteinExistence type="inferred from homology"/>
<dbReference type="Proteomes" id="UP000286862">
    <property type="component" value="Unassembled WGS sequence"/>
</dbReference>
<evidence type="ECO:0000313" key="3">
    <source>
        <dbReference type="Proteomes" id="UP000286862"/>
    </source>
</evidence>
<dbReference type="GO" id="GO:0004521">
    <property type="term" value="F:RNA endonuclease activity"/>
    <property type="evidence" value="ECO:0007669"/>
    <property type="project" value="TreeGrafter"/>
</dbReference>
<dbReference type="GO" id="GO:0016075">
    <property type="term" value="P:rRNA catabolic process"/>
    <property type="evidence" value="ECO:0007669"/>
    <property type="project" value="TreeGrafter"/>
</dbReference>
<dbReference type="InterPro" id="IPR003477">
    <property type="entry name" value="PemK-like"/>
</dbReference>
<keyword evidence="1" id="KW-0255">Endonuclease</keyword>